<evidence type="ECO:0000256" key="3">
    <source>
        <dbReference type="PROSITE-ProRule" id="PRU00339"/>
    </source>
</evidence>
<evidence type="ECO:0000256" key="1">
    <source>
        <dbReference type="ARBA" id="ARBA00022737"/>
    </source>
</evidence>
<feature type="repeat" description="TPR" evidence="3">
    <location>
        <begin position="142"/>
        <end position="175"/>
    </location>
</feature>
<dbReference type="PROSITE" id="PS50293">
    <property type="entry name" value="TPR_REGION"/>
    <property type="match status" value="1"/>
</dbReference>
<reference evidence="5 6" key="1">
    <citation type="journal article" date="2023" name="ISME J.">
        <title>Cultivation and genomic characterization of novel and ubiquitous marine nitrite-oxidizing bacteria from the Nitrospirales.</title>
        <authorList>
            <person name="Mueller A.J."/>
            <person name="Daebeler A."/>
            <person name="Herbold C.W."/>
            <person name="Kirkegaard R.H."/>
            <person name="Daims H."/>
        </authorList>
    </citation>
    <scope>NUCLEOTIDE SEQUENCE [LARGE SCALE GENOMIC DNA]</scope>
    <source>
        <strain evidence="5 6">EB</strain>
    </source>
</reference>
<keyword evidence="6" id="KW-1185">Reference proteome</keyword>
<dbReference type="InterPro" id="IPR051685">
    <property type="entry name" value="Ycf3/AcsC/BcsC/TPR_MFPF"/>
</dbReference>
<feature type="repeat" description="TPR" evidence="3">
    <location>
        <begin position="73"/>
        <end position="106"/>
    </location>
</feature>
<accession>A0ABU3KBH1</accession>
<dbReference type="PANTHER" id="PTHR44943:SF8">
    <property type="entry name" value="TPR REPEAT-CONTAINING PROTEIN MJ0263"/>
    <property type="match status" value="1"/>
</dbReference>
<dbReference type="InterPro" id="IPR011990">
    <property type="entry name" value="TPR-like_helical_dom_sf"/>
</dbReference>
<evidence type="ECO:0000256" key="2">
    <source>
        <dbReference type="ARBA" id="ARBA00022803"/>
    </source>
</evidence>
<keyword evidence="2 3" id="KW-0802">TPR repeat</keyword>
<dbReference type="EMBL" id="JAQOUE010000001">
    <property type="protein sequence ID" value="MDT7043673.1"/>
    <property type="molecule type" value="Genomic_DNA"/>
</dbReference>
<dbReference type="Proteomes" id="UP001250932">
    <property type="component" value="Unassembled WGS sequence"/>
</dbReference>
<dbReference type="RefSeq" id="WP_313834238.1">
    <property type="nucleotide sequence ID" value="NZ_JAQOUE010000001.1"/>
</dbReference>
<feature type="region of interest" description="Disordered" evidence="4">
    <location>
        <begin position="398"/>
        <end position="428"/>
    </location>
</feature>
<gene>
    <name evidence="5" type="ORF">PPG34_15065</name>
</gene>
<dbReference type="SUPFAM" id="SSF48452">
    <property type="entry name" value="TPR-like"/>
    <property type="match status" value="2"/>
</dbReference>
<dbReference type="Gene3D" id="1.25.40.10">
    <property type="entry name" value="Tetratricopeptide repeat domain"/>
    <property type="match status" value="2"/>
</dbReference>
<feature type="compositionally biased region" description="Polar residues" evidence="4">
    <location>
        <begin position="411"/>
        <end position="422"/>
    </location>
</feature>
<sequence length="574" mass="65300">MKQNRKLLFLLFVLLFDAILTPLFPAHSGALQDQPTKNVTKLMVEAEALLNQFQFQATLNHLDKAIQLFPKSPDLHKKRGDVLMILRQNQESLSAYRQALTLAPDFLEGHWALWALLDRLSRNPEEALQTLIQIAALDAQNPLIQLRVARKLRELRRFEESVTYFQRAVNIEPDHSAYRLYLARALFDIRKSKAALQELEWVLSHTSPNSPVGVAAQNLSQTLHGGTVDMGSRTDFFETTKNRHGEKGKDYKSWALTRERAWQFMKAGNFSEADATWRKVLTLDPEDDLAQYNLGLTLLELEKYEDAIASLQASFQKSKQPPFYPDAIFQLGQAYTKLGNWEKAIFHYQKVLDMQELKEQDFYALNFPDLKRVEAALSAARTHVTDIVQLPIITEAPPTSFQKESPREETSTPSFVPNLSQDLSEKGQTPLRVRPLSVDVVRGWFRQLLTAKAVGQDEMQAGFHEYIPLNPGDTFPPFQPRIYLVFSLTTPPAGAKQISTQWVAEQVEQEPPNTVIGTDTVLVDVNDSSGYFYLDQPEGGWPVGTYRIDLFVGEEISPYTYVADVRFRIESPNN</sequence>
<proteinExistence type="predicted"/>
<dbReference type="Pfam" id="PF13432">
    <property type="entry name" value="TPR_16"/>
    <property type="match status" value="2"/>
</dbReference>
<evidence type="ECO:0000313" key="6">
    <source>
        <dbReference type="Proteomes" id="UP001250932"/>
    </source>
</evidence>
<protein>
    <submittedName>
        <fullName evidence="5">Tetratricopeptide repeat protein</fullName>
    </submittedName>
</protein>
<name>A0ABU3KBH1_9BACT</name>
<feature type="repeat" description="TPR" evidence="3">
    <location>
        <begin position="325"/>
        <end position="358"/>
    </location>
</feature>
<dbReference type="PANTHER" id="PTHR44943">
    <property type="entry name" value="CELLULOSE SYNTHASE OPERON PROTEIN C"/>
    <property type="match status" value="1"/>
</dbReference>
<evidence type="ECO:0000313" key="5">
    <source>
        <dbReference type="EMBL" id="MDT7043673.1"/>
    </source>
</evidence>
<dbReference type="Pfam" id="PF13424">
    <property type="entry name" value="TPR_12"/>
    <property type="match status" value="1"/>
</dbReference>
<comment type="caution">
    <text evidence="5">The sequence shown here is derived from an EMBL/GenBank/DDBJ whole genome shotgun (WGS) entry which is preliminary data.</text>
</comment>
<keyword evidence="1" id="KW-0677">Repeat</keyword>
<dbReference type="PROSITE" id="PS50005">
    <property type="entry name" value="TPR"/>
    <property type="match status" value="3"/>
</dbReference>
<dbReference type="InterPro" id="IPR019734">
    <property type="entry name" value="TPR_rpt"/>
</dbReference>
<evidence type="ECO:0000256" key="4">
    <source>
        <dbReference type="SAM" id="MobiDB-lite"/>
    </source>
</evidence>
<organism evidence="5 6">
    <name type="scientific">Candidatus Nitronereus thalassa</name>
    <dbReference type="NCBI Taxonomy" id="3020898"/>
    <lineage>
        <taxon>Bacteria</taxon>
        <taxon>Pseudomonadati</taxon>
        <taxon>Nitrospirota</taxon>
        <taxon>Nitrospiria</taxon>
        <taxon>Nitrospirales</taxon>
        <taxon>Nitrospiraceae</taxon>
        <taxon>Candidatus Nitronereus</taxon>
    </lineage>
</organism>
<dbReference type="SMART" id="SM00028">
    <property type="entry name" value="TPR"/>
    <property type="match status" value="6"/>
</dbReference>